<protein>
    <submittedName>
        <fullName evidence="1">Uncharacterized protein</fullName>
    </submittedName>
</protein>
<proteinExistence type="predicted"/>
<gene>
    <name evidence="1" type="ORF">AQUSIP_10890</name>
</gene>
<organism evidence="1 2">
    <name type="scientific">Aquicella siphonis</name>
    <dbReference type="NCBI Taxonomy" id="254247"/>
    <lineage>
        <taxon>Bacteria</taxon>
        <taxon>Pseudomonadati</taxon>
        <taxon>Pseudomonadota</taxon>
        <taxon>Gammaproteobacteria</taxon>
        <taxon>Legionellales</taxon>
        <taxon>Coxiellaceae</taxon>
        <taxon>Aquicella</taxon>
    </lineage>
</organism>
<sequence length="129" mass="14717">MDPRHESFKQGLLNHVISTINSYMKDNMDAFVASETSQEKARKICKHIYQYLGVAVDVDGIISKHNLLSIDVVMLPVVDDPEARKILKQDTFLALLEHIHGILQQPASPQDDELSMRIHEVLTQYMSMQ</sequence>
<accession>A0A5E4PH62</accession>
<dbReference type="AlphaFoldDB" id="A0A5E4PH62"/>
<dbReference type="EMBL" id="LR699119">
    <property type="protein sequence ID" value="VVC75792.1"/>
    <property type="molecule type" value="Genomic_DNA"/>
</dbReference>
<dbReference type="RefSeq" id="WP_148339068.1">
    <property type="nucleotide sequence ID" value="NZ_LR699119.1"/>
</dbReference>
<dbReference type="Proteomes" id="UP000324194">
    <property type="component" value="Chromosome 1"/>
</dbReference>
<dbReference type="KEGG" id="asip:AQUSIP_10890"/>
<name>A0A5E4PH62_9COXI</name>
<keyword evidence="2" id="KW-1185">Reference proteome</keyword>
<evidence type="ECO:0000313" key="2">
    <source>
        <dbReference type="Proteomes" id="UP000324194"/>
    </source>
</evidence>
<reference evidence="1 2" key="1">
    <citation type="submission" date="2019-08" db="EMBL/GenBank/DDBJ databases">
        <authorList>
            <person name="Guy L."/>
        </authorList>
    </citation>
    <scope>NUCLEOTIDE SEQUENCE [LARGE SCALE GENOMIC DNA]</scope>
    <source>
        <strain evidence="1 2">SGT-108</strain>
    </source>
</reference>
<evidence type="ECO:0000313" key="1">
    <source>
        <dbReference type="EMBL" id="VVC75792.1"/>
    </source>
</evidence>